<organism evidence="7 9">
    <name type="scientific">Exiguobacterium indicum</name>
    <dbReference type="NCBI Taxonomy" id="296995"/>
    <lineage>
        <taxon>Bacteria</taxon>
        <taxon>Bacillati</taxon>
        <taxon>Bacillota</taxon>
        <taxon>Bacilli</taxon>
        <taxon>Bacillales</taxon>
        <taxon>Bacillales Family XII. Incertae Sedis</taxon>
        <taxon>Exiguobacterium</taxon>
    </lineage>
</organism>
<evidence type="ECO:0000313" key="7">
    <source>
        <dbReference type="EMBL" id="KSU50564.1"/>
    </source>
</evidence>
<keyword evidence="5" id="KW-0963">Cytoplasm</keyword>
<keyword evidence="1 5" id="KW-0132">Cell division</keyword>
<reference evidence="7 9" key="1">
    <citation type="journal article" date="2015" name="Int. J. Syst. Evol. Microbiol.">
        <title>Exiguobacterium enclense sp. nov., isolated from sediment.</title>
        <authorList>
            <person name="Dastager S.G."/>
            <person name="Mawlankar R."/>
            <person name="Sonalkar V.V."/>
            <person name="Thorat M.N."/>
            <person name="Mual P."/>
            <person name="Verma A."/>
            <person name="Krishnamurthi S."/>
            <person name="Tang S.K."/>
            <person name="Li W.J."/>
        </authorList>
    </citation>
    <scope>NUCLEOTIDE SEQUENCE [LARGE SCALE GENOMIC DNA]</scope>
    <source>
        <strain evidence="7 9">NIO-1109</strain>
    </source>
</reference>
<dbReference type="EMBL" id="LDQV01000024">
    <property type="protein sequence ID" value="KTR26426.1"/>
    <property type="molecule type" value="Genomic_DNA"/>
</dbReference>
<dbReference type="Gene3D" id="3.30.110.150">
    <property type="entry name" value="SepF-like protein"/>
    <property type="match status" value="1"/>
</dbReference>
<evidence type="ECO:0000256" key="5">
    <source>
        <dbReference type="HAMAP-Rule" id="MF_01197"/>
    </source>
</evidence>
<evidence type="ECO:0000313" key="9">
    <source>
        <dbReference type="Proteomes" id="UP000053797"/>
    </source>
</evidence>
<dbReference type="Proteomes" id="UP000072605">
    <property type="component" value="Unassembled WGS sequence"/>
</dbReference>
<dbReference type="InterPro" id="IPR038594">
    <property type="entry name" value="SepF-like_sf"/>
</dbReference>
<dbReference type="InterPro" id="IPR007561">
    <property type="entry name" value="Cell_div_SepF/SepF-rel"/>
</dbReference>
<keyword evidence="2 5" id="KW-0717">Septation</keyword>
<evidence type="ECO:0000256" key="2">
    <source>
        <dbReference type="ARBA" id="ARBA00023210"/>
    </source>
</evidence>
<proteinExistence type="inferred from homology"/>
<dbReference type="PANTHER" id="PTHR35798:SF1">
    <property type="entry name" value="CELL DIVISION PROTEIN SEPF"/>
    <property type="match status" value="1"/>
</dbReference>
<dbReference type="OrthoDB" id="9815206at2"/>
<reference evidence="8 10" key="2">
    <citation type="journal article" date="2016" name="Front. Microbiol.">
        <title>Genomic Resource of Rice Seed Associated Bacteria.</title>
        <authorList>
            <person name="Midha S."/>
            <person name="Bansal K."/>
            <person name="Sharma S."/>
            <person name="Kumar N."/>
            <person name="Patil P.P."/>
            <person name="Chaudhry V."/>
            <person name="Patil P.B."/>
        </authorList>
    </citation>
    <scope>NUCLEOTIDE SEQUENCE [LARGE SCALE GENOMIC DNA]</scope>
    <source>
        <strain evidence="8 10">RSA11</strain>
    </source>
</reference>
<evidence type="ECO:0000313" key="10">
    <source>
        <dbReference type="Proteomes" id="UP000072605"/>
    </source>
</evidence>
<dbReference type="InterPro" id="IPR023052">
    <property type="entry name" value="Cell_div_SepF"/>
</dbReference>
<comment type="caution">
    <text evidence="7">The sequence shown here is derived from an EMBL/GenBank/DDBJ whole genome shotgun (WGS) entry which is preliminary data.</text>
</comment>
<comment type="subcellular location">
    <subcellularLocation>
        <location evidence="5">Cytoplasm</location>
    </subcellularLocation>
    <text evidence="5">Localizes to the division site, in a FtsZ-dependent manner.</text>
</comment>
<evidence type="ECO:0000256" key="3">
    <source>
        <dbReference type="ARBA" id="ARBA00023306"/>
    </source>
</evidence>
<accession>A0A0V8GJW8</accession>
<dbReference type="EMBL" id="LNQL01000001">
    <property type="protein sequence ID" value="KSU50564.1"/>
    <property type="molecule type" value="Genomic_DNA"/>
</dbReference>
<comment type="similarity">
    <text evidence="5">Belongs to the SepF family.</text>
</comment>
<sequence length="165" mass="18597">MGFKSKMQNLFLGNSDDLDELEYENDATINKGRGASQQEYEEYYEESTPSVTQKEDSVRQSNIVPLHATKKTKSQVILSEPRVFNEAQEIGEHLRQNRAVIVNMQRMSKDQSRQMINFLSGVVFALDGTITTISQNTLLCVPNNVELAGSISNLLGEDDINHKGW</sequence>
<feature type="region of interest" description="Disordered" evidence="6">
    <location>
        <begin position="29"/>
        <end position="58"/>
    </location>
</feature>
<evidence type="ECO:0000256" key="1">
    <source>
        <dbReference type="ARBA" id="ARBA00022618"/>
    </source>
</evidence>
<dbReference type="HAMAP" id="MF_01197">
    <property type="entry name" value="SepF"/>
    <property type="match status" value="1"/>
</dbReference>
<dbReference type="GO" id="GO:0000917">
    <property type="term" value="P:division septum assembly"/>
    <property type="evidence" value="ECO:0007669"/>
    <property type="project" value="UniProtKB-KW"/>
</dbReference>
<evidence type="ECO:0000256" key="4">
    <source>
        <dbReference type="ARBA" id="ARBA00044936"/>
    </source>
</evidence>
<dbReference type="PANTHER" id="PTHR35798">
    <property type="entry name" value="CELL DIVISION PROTEIN SEPF"/>
    <property type="match status" value="1"/>
</dbReference>
<protein>
    <recommendedName>
        <fullName evidence="5">Cell division protein SepF</fullName>
    </recommendedName>
</protein>
<comment type="function">
    <text evidence="4 5">Cell division protein that is part of the divisome complex and is recruited early to the Z-ring. Probably stimulates Z-ring formation, perhaps through the cross-linking of FtsZ protofilaments. Its function overlaps with FtsA.</text>
</comment>
<evidence type="ECO:0000256" key="6">
    <source>
        <dbReference type="SAM" id="MobiDB-lite"/>
    </source>
</evidence>
<comment type="subunit">
    <text evidence="5">Homodimer. Interacts with FtsZ.</text>
</comment>
<dbReference type="AlphaFoldDB" id="A0A0V8GJW8"/>
<evidence type="ECO:0000313" key="8">
    <source>
        <dbReference type="EMBL" id="KTR26426.1"/>
    </source>
</evidence>
<keyword evidence="3 5" id="KW-0131">Cell cycle</keyword>
<dbReference type="Proteomes" id="UP000053797">
    <property type="component" value="Unassembled WGS sequence"/>
</dbReference>
<dbReference type="GO" id="GO:0005737">
    <property type="term" value="C:cytoplasm"/>
    <property type="evidence" value="ECO:0007669"/>
    <property type="project" value="UniProtKB-SubCell"/>
</dbReference>
<name>A0A0V8GJW8_9BACL</name>
<dbReference type="Pfam" id="PF04472">
    <property type="entry name" value="SepF"/>
    <property type="match status" value="1"/>
</dbReference>
<dbReference type="GO" id="GO:0043093">
    <property type="term" value="P:FtsZ-dependent cytokinesis"/>
    <property type="evidence" value="ECO:0007669"/>
    <property type="project" value="UniProtKB-UniRule"/>
</dbReference>
<gene>
    <name evidence="5" type="primary">sepF</name>
    <name evidence="7" type="ORF">AS033_04065</name>
    <name evidence="8" type="ORF">RSA11_10505</name>
</gene>